<dbReference type="Proteomes" id="UP000014969">
    <property type="component" value="Unassembled WGS sequence"/>
</dbReference>
<proteinExistence type="predicted"/>
<protein>
    <submittedName>
        <fullName evidence="1">Uncharacterized protein</fullName>
    </submittedName>
</protein>
<reference evidence="1 2" key="1">
    <citation type="journal article" date="2013" name="Genome Announc.">
        <title>Genome Sequence of an Epidemic Isolate of Mycobacterium abscessus subsp. bolletii from Rio de Janeiro, Brazil.</title>
        <authorList>
            <person name="Davidson R.M."/>
            <person name="Reynolds P.R."/>
            <person name="Farias-Hesson E."/>
            <person name="Duarte R.S."/>
            <person name="Jackson M."/>
            <person name="Strong M."/>
        </authorList>
    </citation>
    <scope>NUCLEOTIDE SEQUENCE [LARGE SCALE GENOMIC DNA]</scope>
    <source>
        <strain evidence="1 2">CRM-0020</strain>
    </source>
</reference>
<comment type="caution">
    <text evidence="1">The sequence shown here is derived from an EMBL/GenBank/DDBJ whole genome shotgun (WGS) entry which is preliminary data.</text>
</comment>
<name>A0A829HQ65_9MYCO</name>
<organism evidence="1 2">
    <name type="scientific">Mycobacteroides abscessus subsp. bolletii CRM-0020</name>
    <dbReference type="NCBI Taxonomy" id="1306401"/>
    <lineage>
        <taxon>Bacteria</taxon>
        <taxon>Bacillati</taxon>
        <taxon>Actinomycetota</taxon>
        <taxon>Actinomycetes</taxon>
        <taxon>Mycobacteriales</taxon>
        <taxon>Mycobacteriaceae</taxon>
        <taxon>Mycobacteroides</taxon>
        <taxon>Mycobacteroides abscessus</taxon>
    </lineage>
</organism>
<accession>A0A829HQ65</accession>
<evidence type="ECO:0000313" key="1">
    <source>
        <dbReference type="EMBL" id="EPQ20976.1"/>
    </source>
</evidence>
<gene>
    <name evidence="1" type="ORF">J108_23470</name>
</gene>
<sequence>MGAAGLDYEQERQSVRARCSRLALWPPLSAAHRARMIALELRADRLSPAGQYSDTAIMAAAHKELDDIAEETQSIAAQYDCTAISLETFAAQDRGPSTAPARIALALTTQEADLIVHALQNAPVAGSDEDACIRDLAHRIGTYTGQRS</sequence>
<dbReference type="RefSeq" id="WP_020724464.1">
    <property type="nucleotide sequence ID" value="NZ_ATFQ01000040.1"/>
</dbReference>
<dbReference type="EMBL" id="ATFQ01000040">
    <property type="protein sequence ID" value="EPQ20976.1"/>
    <property type="molecule type" value="Genomic_DNA"/>
</dbReference>
<evidence type="ECO:0000313" key="2">
    <source>
        <dbReference type="Proteomes" id="UP000014969"/>
    </source>
</evidence>
<dbReference type="AlphaFoldDB" id="A0A829HQ65"/>